<evidence type="ECO:0000313" key="3">
    <source>
        <dbReference type="Proteomes" id="UP000178953"/>
    </source>
</evidence>
<sequence length="133" mass="14134">MGNLELCEGALVRAYSRRLATVVSVSGEIGDGNEERLAARVGRHVLDDAVVLDLGGLTAVSEQGRHLVERVYDVCRAAGVDFAVVAADDVTATMNLVDAPYPVVRSVPDALRCFADFTGARRQVLLPLLGKIA</sequence>
<name>A0A1E8PX81_9MYCO</name>
<dbReference type="AlphaFoldDB" id="A0A1E8PX81"/>
<protein>
    <recommendedName>
        <fullName evidence="1">STAS domain-containing protein</fullName>
    </recommendedName>
</protein>
<evidence type="ECO:0000259" key="1">
    <source>
        <dbReference type="PROSITE" id="PS50801"/>
    </source>
</evidence>
<dbReference type="InterPro" id="IPR036513">
    <property type="entry name" value="STAS_dom_sf"/>
</dbReference>
<dbReference type="Gene3D" id="3.30.750.24">
    <property type="entry name" value="STAS domain"/>
    <property type="match status" value="1"/>
</dbReference>
<keyword evidence="3" id="KW-1185">Reference proteome</keyword>
<dbReference type="EMBL" id="MCHX01000099">
    <property type="protein sequence ID" value="OFJ50727.1"/>
    <property type="molecule type" value="Genomic_DNA"/>
</dbReference>
<accession>A0A1E8PX81</accession>
<dbReference type="Pfam" id="PF01740">
    <property type="entry name" value="STAS"/>
    <property type="match status" value="1"/>
</dbReference>
<dbReference type="Proteomes" id="UP000178953">
    <property type="component" value="Unassembled WGS sequence"/>
</dbReference>
<feature type="domain" description="STAS" evidence="1">
    <location>
        <begin position="22"/>
        <end position="98"/>
    </location>
</feature>
<evidence type="ECO:0000313" key="2">
    <source>
        <dbReference type="EMBL" id="OFJ50727.1"/>
    </source>
</evidence>
<dbReference type="InterPro" id="IPR002645">
    <property type="entry name" value="STAS_dom"/>
</dbReference>
<gene>
    <name evidence="2" type="ORF">BEL07_26615</name>
</gene>
<comment type="caution">
    <text evidence="2">The sequence shown here is derived from an EMBL/GenBank/DDBJ whole genome shotgun (WGS) entry which is preliminary data.</text>
</comment>
<dbReference type="SUPFAM" id="SSF52091">
    <property type="entry name" value="SpoIIaa-like"/>
    <property type="match status" value="1"/>
</dbReference>
<reference evidence="2 3" key="1">
    <citation type="submission" date="2016-09" db="EMBL/GenBank/DDBJ databases">
        <title>genome sequence of Mycobacterium sp. 739 SCH.</title>
        <authorList>
            <person name="Greninger A.L."/>
            <person name="Qin X."/>
            <person name="Jerome K."/>
            <person name="Vora S."/>
            <person name="Quinn K."/>
        </authorList>
    </citation>
    <scope>NUCLEOTIDE SEQUENCE [LARGE SCALE GENOMIC DNA]</scope>
    <source>
        <strain evidence="2 3">SCH</strain>
    </source>
</reference>
<organism evidence="2 3">
    <name type="scientific">Mycolicibacterium grossiae</name>
    <dbReference type="NCBI Taxonomy" id="1552759"/>
    <lineage>
        <taxon>Bacteria</taxon>
        <taxon>Bacillati</taxon>
        <taxon>Actinomycetota</taxon>
        <taxon>Actinomycetes</taxon>
        <taxon>Mycobacteriales</taxon>
        <taxon>Mycobacteriaceae</taxon>
        <taxon>Mycolicibacterium</taxon>
    </lineage>
</organism>
<proteinExistence type="predicted"/>
<dbReference type="PROSITE" id="PS50801">
    <property type="entry name" value="STAS"/>
    <property type="match status" value="1"/>
</dbReference>